<sequence>MSTAPTADRDDTGLFIRALRYADPVVRALESELQLDYAERYGDPDEGPIFPEEFTPPEGLFLVGFVGNEPVATGGFRKHGDGVAEIKRMYVAHEHRGGGHARRLLAELEAHAVRAGYTSVVLETGLKQPEAMALYQSSGYTPTDPYGYYSEAEFSRFFTKNLDDAASA</sequence>
<dbReference type="InterPro" id="IPR016181">
    <property type="entry name" value="Acyl_CoA_acyltransferase"/>
</dbReference>
<dbReference type="Gene3D" id="3.40.630.30">
    <property type="match status" value="1"/>
</dbReference>
<dbReference type="RefSeq" id="WP_231948544.1">
    <property type="nucleotide sequence ID" value="NZ_LBMC01000023.1"/>
</dbReference>
<evidence type="ECO:0000313" key="4">
    <source>
        <dbReference type="EMBL" id="SDU65349.1"/>
    </source>
</evidence>
<keyword evidence="5" id="KW-1185">Reference proteome</keyword>
<dbReference type="PANTHER" id="PTHR43877">
    <property type="entry name" value="AMINOALKYLPHOSPHONATE N-ACETYLTRANSFERASE-RELATED-RELATED"/>
    <property type="match status" value="1"/>
</dbReference>
<accession>A0A1H2K9K1</accession>
<dbReference type="Pfam" id="PF00583">
    <property type="entry name" value="Acetyltransf_1"/>
    <property type="match status" value="1"/>
</dbReference>
<dbReference type="EMBL" id="LT629791">
    <property type="protein sequence ID" value="SDU65349.1"/>
    <property type="molecule type" value="Genomic_DNA"/>
</dbReference>
<protein>
    <submittedName>
        <fullName evidence="4">Acetyltransferase (GNAT) family protein</fullName>
    </submittedName>
</protein>
<dbReference type="Proteomes" id="UP000182977">
    <property type="component" value="Chromosome I"/>
</dbReference>
<organism evidence="4 5">
    <name type="scientific">Jiangella alkaliphila</name>
    <dbReference type="NCBI Taxonomy" id="419479"/>
    <lineage>
        <taxon>Bacteria</taxon>
        <taxon>Bacillati</taxon>
        <taxon>Actinomycetota</taxon>
        <taxon>Actinomycetes</taxon>
        <taxon>Jiangellales</taxon>
        <taxon>Jiangellaceae</taxon>
        <taxon>Jiangella</taxon>
    </lineage>
</organism>
<evidence type="ECO:0000313" key="5">
    <source>
        <dbReference type="Proteomes" id="UP000182977"/>
    </source>
</evidence>
<keyword evidence="1 4" id="KW-0808">Transferase</keyword>
<dbReference type="PROSITE" id="PS51186">
    <property type="entry name" value="GNAT"/>
    <property type="match status" value="1"/>
</dbReference>
<dbReference type="AlphaFoldDB" id="A0A1H2K9K1"/>
<keyword evidence="2" id="KW-0012">Acyltransferase</keyword>
<reference evidence="5" key="1">
    <citation type="submission" date="2016-10" db="EMBL/GenBank/DDBJ databases">
        <authorList>
            <person name="Varghese N."/>
            <person name="Submissions S."/>
        </authorList>
    </citation>
    <scope>NUCLEOTIDE SEQUENCE [LARGE SCALE GENOMIC DNA]</scope>
    <source>
        <strain evidence="5">DSM 45079</strain>
    </source>
</reference>
<evidence type="ECO:0000256" key="2">
    <source>
        <dbReference type="ARBA" id="ARBA00023315"/>
    </source>
</evidence>
<gene>
    <name evidence="4" type="ORF">SAMN04488563_3580</name>
</gene>
<dbReference type="GO" id="GO:0016747">
    <property type="term" value="F:acyltransferase activity, transferring groups other than amino-acyl groups"/>
    <property type="evidence" value="ECO:0007669"/>
    <property type="project" value="InterPro"/>
</dbReference>
<evidence type="ECO:0000259" key="3">
    <source>
        <dbReference type="PROSITE" id="PS51186"/>
    </source>
</evidence>
<dbReference type="SUPFAM" id="SSF55729">
    <property type="entry name" value="Acyl-CoA N-acyltransferases (Nat)"/>
    <property type="match status" value="1"/>
</dbReference>
<name>A0A1H2K9K1_9ACTN</name>
<evidence type="ECO:0000256" key="1">
    <source>
        <dbReference type="ARBA" id="ARBA00022679"/>
    </source>
</evidence>
<proteinExistence type="predicted"/>
<feature type="domain" description="N-acetyltransferase" evidence="3">
    <location>
        <begin position="24"/>
        <end position="163"/>
    </location>
</feature>
<dbReference type="PANTHER" id="PTHR43877:SF2">
    <property type="entry name" value="AMINOALKYLPHOSPHONATE N-ACETYLTRANSFERASE-RELATED"/>
    <property type="match status" value="1"/>
</dbReference>
<dbReference type="InterPro" id="IPR050832">
    <property type="entry name" value="Bact_Acetyltransf"/>
</dbReference>
<dbReference type="CDD" id="cd04301">
    <property type="entry name" value="NAT_SF"/>
    <property type="match status" value="1"/>
</dbReference>
<dbReference type="InterPro" id="IPR000182">
    <property type="entry name" value="GNAT_dom"/>
</dbReference>
<dbReference type="STRING" id="419479.SAMN04488563_3580"/>